<dbReference type="EMBL" id="JMQA01000053">
    <property type="protein sequence ID" value="KFM92964.1"/>
    <property type="molecule type" value="Genomic_DNA"/>
</dbReference>
<dbReference type="PATRIC" id="fig|44252.3.peg.6217"/>
<protein>
    <submittedName>
        <fullName evidence="1">Uncharacterized protein</fullName>
    </submittedName>
</protein>
<proteinExistence type="predicted"/>
<accession>A0A090Y3H1</accession>
<keyword evidence="2" id="KW-1185">Reference proteome</keyword>
<reference evidence="1 2" key="1">
    <citation type="submission" date="2014-04" db="EMBL/GenBank/DDBJ databases">
        <authorList>
            <person name="Bishop-Lilly K.A."/>
            <person name="Broomall S.M."/>
            <person name="Chain P.S."/>
            <person name="Chertkov O."/>
            <person name="Coyne S.R."/>
            <person name="Daligault H.E."/>
            <person name="Davenport K.W."/>
            <person name="Erkkila T."/>
            <person name="Frey K.G."/>
            <person name="Gibbons H.S."/>
            <person name="Gu W."/>
            <person name="Jaissle J."/>
            <person name="Johnson S.L."/>
            <person name="Koroleva G.I."/>
            <person name="Ladner J.T."/>
            <person name="Lo C.-C."/>
            <person name="Minogue T.D."/>
            <person name="Munk C."/>
            <person name="Palacios G.F."/>
            <person name="Redden C.L."/>
            <person name="Rosenzweig C.N."/>
            <person name="Scholz M.B."/>
            <person name="Teshima H."/>
            <person name="Xu Y."/>
        </authorList>
    </citation>
    <scope>NUCLEOTIDE SEQUENCE [LARGE SCALE GENOMIC DNA]</scope>
    <source>
        <strain evidence="1 2">8244</strain>
    </source>
</reference>
<evidence type="ECO:0000313" key="1">
    <source>
        <dbReference type="EMBL" id="KFM92964.1"/>
    </source>
</evidence>
<dbReference type="OrthoDB" id="3035950at2"/>
<dbReference type="AlphaFoldDB" id="A0A090Y3H1"/>
<gene>
    <name evidence="1" type="ORF">DJ90_2905</name>
</gene>
<name>A0A090Y3H1_PAEMA</name>
<dbReference type="Proteomes" id="UP000029278">
    <property type="component" value="Unassembled WGS sequence"/>
</dbReference>
<evidence type="ECO:0000313" key="2">
    <source>
        <dbReference type="Proteomes" id="UP000029278"/>
    </source>
</evidence>
<dbReference type="RefSeq" id="WP_036624592.1">
    <property type="nucleotide sequence ID" value="NZ_JAKOBR010000034.1"/>
</dbReference>
<sequence length="140" mass="15457">MARKRNQLEPKQPERCKGCFWGGVDRDEAVLSEAAVCEAGKSFLMSNCDVEGGVDMLDKLIAEGEQVRKTCASQGMTGDFLSGEDYEKWIAKGILFMERTYPGDTLTKKFIEASNKAAGNSVAYYDTMMGILKALNEYEG</sequence>
<comment type="caution">
    <text evidence="1">The sequence shown here is derived from an EMBL/GenBank/DDBJ whole genome shotgun (WGS) entry which is preliminary data.</text>
</comment>
<dbReference type="GeneID" id="77008600"/>
<organism evidence="1 2">
    <name type="scientific">Paenibacillus macerans</name>
    <name type="common">Bacillus macerans</name>
    <dbReference type="NCBI Taxonomy" id="44252"/>
    <lineage>
        <taxon>Bacteria</taxon>
        <taxon>Bacillati</taxon>
        <taxon>Bacillota</taxon>
        <taxon>Bacilli</taxon>
        <taxon>Bacillales</taxon>
        <taxon>Paenibacillaceae</taxon>
        <taxon>Paenibacillus</taxon>
    </lineage>
</organism>
<dbReference type="HOGENOM" id="CLU_1833209_0_0_9"/>